<dbReference type="Gene3D" id="3.40.50.150">
    <property type="entry name" value="Vaccinia Virus protein VP39"/>
    <property type="match status" value="1"/>
</dbReference>
<keyword evidence="10" id="KW-0489">Methyltransferase</keyword>
<dbReference type="PANTHER" id="PTHR43675">
    <property type="entry name" value="ARSENITE METHYLTRANSFERASE"/>
    <property type="match status" value="1"/>
</dbReference>
<dbReference type="Proteomes" id="UP000288892">
    <property type="component" value="Unassembled WGS sequence"/>
</dbReference>
<dbReference type="InterPro" id="IPR026669">
    <property type="entry name" value="Arsenite_MeTrfase-like"/>
</dbReference>
<feature type="non-terminal residue" evidence="10">
    <location>
        <position position="293"/>
    </location>
</feature>
<evidence type="ECO:0000256" key="7">
    <source>
        <dbReference type="ARBA" id="ARBA00047943"/>
    </source>
</evidence>
<dbReference type="Pfam" id="PF13847">
    <property type="entry name" value="Methyltransf_31"/>
    <property type="match status" value="1"/>
</dbReference>
<gene>
    <name evidence="10" type="ORF">VU01_14661</name>
</gene>
<evidence type="ECO:0000256" key="6">
    <source>
        <dbReference type="ARBA" id="ARBA00047941"/>
    </source>
</evidence>
<evidence type="ECO:0000256" key="1">
    <source>
        <dbReference type="ARBA" id="ARBA00022679"/>
    </source>
</evidence>
<dbReference type="AlphaFoldDB" id="A0A444J9A6"/>
<evidence type="ECO:0000259" key="9">
    <source>
        <dbReference type="Pfam" id="PF13847"/>
    </source>
</evidence>
<keyword evidence="2" id="KW-0949">S-adenosyl-L-methionine</keyword>
<evidence type="ECO:0000256" key="4">
    <source>
        <dbReference type="ARBA" id="ARBA00034521"/>
    </source>
</evidence>
<dbReference type="GO" id="GO:0032259">
    <property type="term" value="P:methylation"/>
    <property type="evidence" value="ECO:0007669"/>
    <property type="project" value="UniProtKB-KW"/>
</dbReference>
<dbReference type="CDD" id="cd02440">
    <property type="entry name" value="AdoMet_MTases"/>
    <property type="match status" value="1"/>
</dbReference>
<sequence>CFLAAAEVGASGKVYGIDMTDAMLELARKGKQHVVTNLGYDNVEFRKGYLEAIPLADATADVVISNCVINLSPDKRRTYLEIMRILKPGGRLVVADVVSDEPVSAAIKNSTKYRGECLGGAMQQDDLIAMLEDCGFASIYLHKRYPYREVDGHRFYSLTYEAGKAELAEFVDAETENKGVEKVRCLFRGPAPAHVTSSGQRLERGRITELPRREAEQLGEQVFLLDEEGAVANIEQEACCKLLFLRNRGCYPLHLHCRPLCLRQLPPARRSCGRSFGLPKQHGKGRDTVHQPY</sequence>
<keyword evidence="1 10" id="KW-0808">Transferase</keyword>
<evidence type="ECO:0000256" key="2">
    <source>
        <dbReference type="ARBA" id="ARBA00022691"/>
    </source>
</evidence>
<accession>A0A444J9A6</accession>
<dbReference type="InterPro" id="IPR029063">
    <property type="entry name" value="SAM-dependent_MTases_sf"/>
</dbReference>
<dbReference type="SUPFAM" id="SSF53335">
    <property type="entry name" value="S-adenosyl-L-methionine-dependent methyltransferases"/>
    <property type="match status" value="1"/>
</dbReference>
<evidence type="ECO:0000256" key="8">
    <source>
        <dbReference type="ARBA" id="ARBA00048428"/>
    </source>
</evidence>
<keyword evidence="11" id="KW-1185">Reference proteome</keyword>
<organism evidence="10 11">
    <name type="scientific">Candidatus Electrothrix marina</name>
    <dbReference type="NCBI Taxonomy" id="1859130"/>
    <lineage>
        <taxon>Bacteria</taxon>
        <taxon>Pseudomonadati</taxon>
        <taxon>Thermodesulfobacteriota</taxon>
        <taxon>Desulfobulbia</taxon>
        <taxon>Desulfobulbales</taxon>
        <taxon>Desulfobulbaceae</taxon>
        <taxon>Candidatus Electrothrix</taxon>
    </lineage>
</organism>
<evidence type="ECO:0000256" key="3">
    <source>
        <dbReference type="ARBA" id="ARBA00034487"/>
    </source>
</evidence>
<dbReference type="EMBL" id="MTKS01000466">
    <property type="protein sequence ID" value="RWX49654.1"/>
    <property type="molecule type" value="Genomic_DNA"/>
</dbReference>
<evidence type="ECO:0000256" key="5">
    <source>
        <dbReference type="ARBA" id="ARBA00034545"/>
    </source>
</evidence>
<dbReference type="InterPro" id="IPR025714">
    <property type="entry name" value="Methyltranfer_dom"/>
</dbReference>
<feature type="non-terminal residue" evidence="10">
    <location>
        <position position="1"/>
    </location>
</feature>
<comment type="catalytic activity">
    <reaction evidence="7">
        <text>arsenic triglutathione + 2 [thioredoxin]-dithiol + 2 S-adenosyl-L-methionine + H2O = dimethylarsinous acid + 2 [thioredoxin]-disulfide + 3 glutathione + 2 S-adenosyl-L-homocysteine + 2 H(+)</text>
        <dbReference type="Rhea" id="RHEA:69464"/>
        <dbReference type="Rhea" id="RHEA-COMP:10698"/>
        <dbReference type="Rhea" id="RHEA-COMP:10700"/>
        <dbReference type="ChEBI" id="CHEBI:15377"/>
        <dbReference type="ChEBI" id="CHEBI:15378"/>
        <dbReference type="ChEBI" id="CHEBI:23808"/>
        <dbReference type="ChEBI" id="CHEBI:29950"/>
        <dbReference type="ChEBI" id="CHEBI:50058"/>
        <dbReference type="ChEBI" id="CHEBI:57856"/>
        <dbReference type="ChEBI" id="CHEBI:57925"/>
        <dbReference type="ChEBI" id="CHEBI:59789"/>
        <dbReference type="ChEBI" id="CHEBI:183640"/>
        <dbReference type="EC" id="2.1.1.137"/>
    </reaction>
</comment>
<evidence type="ECO:0000313" key="11">
    <source>
        <dbReference type="Proteomes" id="UP000288892"/>
    </source>
</evidence>
<comment type="caution">
    <text evidence="10">The sequence shown here is derived from an EMBL/GenBank/DDBJ whole genome shotgun (WGS) entry which is preliminary data.</text>
</comment>
<name>A0A444J9A6_9BACT</name>
<protein>
    <recommendedName>
        <fullName evidence="5">Arsenite methyltransferase</fullName>
        <ecNumber evidence="4">2.1.1.137</ecNumber>
    </recommendedName>
</protein>
<evidence type="ECO:0000313" key="10">
    <source>
        <dbReference type="EMBL" id="RWX49654.1"/>
    </source>
</evidence>
<comment type="similarity">
    <text evidence="3">Belongs to the methyltransferase superfamily. Arsenite methyltransferase family.</text>
</comment>
<comment type="catalytic activity">
    <reaction evidence="6">
        <text>arsenic triglutathione + [thioredoxin]-dithiol + S-adenosyl-L-methionine + 2 H2O = methylarsonous acid + [thioredoxin]-disulfide + 3 glutathione + S-adenosyl-L-homocysteine + H(+)</text>
        <dbReference type="Rhea" id="RHEA:69460"/>
        <dbReference type="Rhea" id="RHEA-COMP:10698"/>
        <dbReference type="Rhea" id="RHEA-COMP:10700"/>
        <dbReference type="ChEBI" id="CHEBI:15377"/>
        <dbReference type="ChEBI" id="CHEBI:15378"/>
        <dbReference type="ChEBI" id="CHEBI:17826"/>
        <dbReference type="ChEBI" id="CHEBI:29950"/>
        <dbReference type="ChEBI" id="CHEBI:50058"/>
        <dbReference type="ChEBI" id="CHEBI:57856"/>
        <dbReference type="ChEBI" id="CHEBI:57925"/>
        <dbReference type="ChEBI" id="CHEBI:59789"/>
        <dbReference type="ChEBI" id="CHEBI:183640"/>
        <dbReference type="EC" id="2.1.1.137"/>
    </reaction>
</comment>
<dbReference type="PANTHER" id="PTHR43675:SF8">
    <property type="entry name" value="ARSENITE METHYLTRANSFERASE"/>
    <property type="match status" value="1"/>
</dbReference>
<dbReference type="EC" id="2.1.1.137" evidence="4"/>
<comment type="catalytic activity">
    <reaction evidence="8">
        <text>arsenic triglutathione + 3 [thioredoxin]-dithiol + 3 S-adenosyl-L-methionine = trimethylarsine + 3 [thioredoxin]-disulfide + 3 glutathione + 3 S-adenosyl-L-homocysteine + 3 H(+)</text>
        <dbReference type="Rhea" id="RHEA:69432"/>
        <dbReference type="Rhea" id="RHEA-COMP:10698"/>
        <dbReference type="Rhea" id="RHEA-COMP:10700"/>
        <dbReference type="ChEBI" id="CHEBI:15378"/>
        <dbReference type="ChEBI" id="CHEBI:27130"/>
        <dbReference type="ChEBI" id="CHEBI:29950"/>
        <dbReference type="ChEBI" id="CHEBI:50058"/>
        <dbReference type="ChEBI" id="CHEBI:57856"/>
        <dbReference type="ChEBI" id="CHEBI:57925"/>
        <dbReference type="ChEBI" id="CHEBI:59789"/>
        <dbReference type="ChEBI" id="CHEBI:183640"/>
        <dbReference type="EC" id="2.1.1.137"/>
    </reaction>
</comment>
<dbReference type="GO" id="GO:0030791">
    <property type="term" value="F:arsenite methyltransferase activity"/>
    <property type="evidence" value="ECO:0007669"/>
    <property type="project" value="UniProtKB-EC"/>
</dbReference>
<reference evidence="10 11" key="1">
    <citation type="submission" date="2017-01" db="EMBL/GenBank/DDBJ databases">
        <title>The cable genome- insights into the physiology and evolution of filamentous bacteria capable of sulfide oxidation via long distance electron transfer.</title>
        <authorList>
            <person name="Schreiber L."/>
            <person name="Bjerg J.T."/>
            <person name="Boggild A."/>
            <person name="Van De Vossenberg J."/>
            <person name="Meysman F."/>
            <person name="Nielsen L.P."/>
            <person name="Schramm A."/>
            <person name="Kjeldsen K.U."/>
        </authorList>
    </citation>
    <scope>NUCLEOTIDE SEQUENCE [LARGE SCALE GENOMIC DNA]</scope>
    <source>
        <strain evidence="10">A5</strain>
    </source>
</reference>
<feature type="domain" description="Methyltransferase" evidence="9">
    <location>
        <begin position="1"/>
        <end position="133"/>
    </location>
</feature>
<proteinExistence type="inferred from homology"/>